<comment type="subcellular location">
    <subcellularLocation>
        <location evidence="1">Cell envelope</location>
    </subcellularLocation>
</comment>
<dbReference type="STRING" id="797515.HMPREF9103_00152"/>
<dbReference type="InterPro" id="IPR039424">
    <property type="entry name" value="SBP_5"/>
</dbReference>
<dbReference type="eggNOG" id="COG4166">
    <property type="taxonomic scope" value="Bacteria"/>
</dbReference>
<evidence type="ECO:0000256" key="3">
    <source>
        <dbReference type="ARBA" id="ARBA00022448"/>
    </source>
</evidence>
<reference evidence="7 8" key="1">
    <citation type="submission" date="2011-09" db="EMBL/GenBank/DDBJ databases">
        <authorList>
            <person name="Weinstock G."/>
            <person name="Sodergren E."/>
            <person name="Clifton S."/>
            <person name="Fulton L."/>
            <person name="Fulton B."/>
            <person name="Courtney L."/>
            <person name="Fronick C."/>
            <person name="Harrison M."/>
            <person name="Strong C."/>
            <person name="Farmer C."/>
            <person name="Delahaunty K."/>
            <person name="Markovic C."/>
            <person name="Hall O."/>
            <person name="Minx P."/>
            <person name="Tomlinson C."/>
            <person name="Mitreva M."/>
            <person name="Hou S."/>
            <person name="Chen J."/>
            <person name="Wollam A."/>
            <person name="Pepin K.H."/>
            <person name="Johnson M."/>
            <person name="Bhonagiri V."/>
            <person name="Zhang X."/>
            <person name="Suruliraj S."/>
            <person name="Warren W."/>
            <person name="Chinwalla A."/>
            <person name="Mardis E.R."/>
            <person name="Wilson R.K."/>
        </authorList>
    </citation>
    <scope>NUCLEOTIDE SEQUENCE [LARGE SCALE GENOMIC DNA]</scope>
    <source>
        <strain evidence="7 8">F0439</strain>
    </source>
</reference>
<keyword evidence="5" id="KW-0653">Protein transport</keyword>
<evidence type="ECO:0000256" key="2">
    <source>
        <dbReference type="ARBA" id="ARBA00005695"/>
    </source>
</evidence>
<dbReference type="FunFam" id="3.10.105.10:FF:000001">
    <property type="entry name" value="Oligopeptide ABC transporter, oligopeptide-binding protein"/>
    <property type="match status" value="1"/>
</dbReference>
<gene>
    <name evidence="7" type="ORF">HMPREF9103_00152</name>
</gene>
<dbReference type="PANTHER" id="PTHR30290">
    <property type="entry name" value="PERIPLASMIC BINDING COMPONENT OF ABC TRANSPORTER"/>
    <property type="match status" value="1"/>
</dbReference>
<feature type="domain" description="Solute-binding protein family 5" evidence="6">
    <location>
        <begin position="93"/>
        <end position="475"/>
    </location>
</feature>
<dbReference type="SUPFAM" id="SSF53850">
    <property type="entry name" value="Periplasmic binding protein-like II"/>
    <property type="match status" value="1"/>
</dbReference>
<evidence type="ECO:0000313" key="7">
    <source>
        <dbReference type="EMBL" id="EHM01251.1"/>
    </source>
</evidence>
<evidence type="ECO:0000256" key="5">
    <source>
        <dbReference type="ARBA" id="ARBA00022856"/>
    </source>
</evidence>
<dbReference type="PIRSF" id="PIRSF002741">
    <property type="entry name" value="MppA"/>
    <property type="match status" value="1"/>
</dbReference>
<keyword evidence="5" id="KW-0571">Peptide transport</keyword>
<dbReference type="InterPro" id="IPR000914">
    <property type="entry name" value="SBP_5_dom"/>
</dbReference>
<dbReference type="EMBL" id="AGEY01000010">
    <property type="protein sequence ID" value="EHM01251.1"/>
    <property type="molecule type" value="Genomic_DNA"/>
</dbReference>
<dbReference type="Pfam" id="PF00496">
    <property type="entry name" value="SBP_bac_5"/>
    <property type="match status" value="1"/>
</dbReference>
<sequence length="555" mass="61814">MMTLYHGSRILLKGSYIVMKVKSLVKLGGVGLLSALVLAGCGSKSSQQKTEKVNWMMPASISTMDASKVTDLYSSQFLNATNEGLLRMGKGKTTPGVAKNYTISKDGKTWTFNLRKSKWNDGKPVTAKDFVFAWRRTVTPKTASEYAYNFANVQNATKINAGKMSPSKLGVKADGNYKLVVKLVKPQSYFKFLVAQSYYLPQEPSVVNKYGNAYGTNAKKNAYNGPFVLKGWTGTNDTAQLVKNPKYWNAKSIKLDKLNVQAIKDPSTALNSYQSGKLDFTTLNGTQVKQYKNNKDYHDYLEASSSYMEMNEKKDPIFKNKDIRKAMSLAIDKSQLATKVIGDGSIAPKGYVPTKMNSRNGKDFADQAYVKSGVAYNLTEAKKLWAKGLKETGKKSVDVALLCDDVDQTVKNAQFVQSQLNKLPGMKVTIQNVPFKNRLSRSQNGQFDLVLSAWIADYPDPTNFLDLFKSDNSYNNGKWKNAQYDALMKKAEGVDANNESARWTDMVQAEKVLMNDQGIVPLFQQGESTLMKSKVQGVQFFPTSPQWDWSKVSVK</sequence>
<evidence type="ECO:0000259" key="6">
    <source>
        <dbReference type="Pfam" id="PF00496"/>
    </source>
</evidence>
<dbReference type="AlphaFoldDB" id="G9ZKA4"/>
<proteinExistence type="inferred from homology"/>
<dbReference type="Gene3D" id="3.40.190.10">
    <property type="entry name" value="Periplasmic binding protein-like II"/>
    <property type="match status" value="1"/>
</dbReference>
<dbReference type="PANTHER" id="PTHR30290:SF10">
    <property type="entry name" value="PERIPLASMIC OLIGOPEPTIDE-BINDING PROTEIN-RELATED"/>
    <property type="match status" value="1"/>
</dbReference>
<dbReference type="FunFam" id="3.90.76.10:FF:000001">
    <property type="entry name" value="Oligopeptide ABC transporter substrate-binding protein"/>
    <property type="match status" value="1"/>
</dbReference>
<keyword evidence="8" id="KW-1185">Reference proteome</keyword>
<organism evidence="7 8">
    <name type="scientific">Lentilactobacillus parafarraginis F0439</name>
    <dbReference type="NCBI Taxonomy" id="797515"/>
    <lineage>
        <taxon>Bacteria</taxon>
        <taxon>Bacillati</taxon>
        <taxon>Bacillota</taxon>
        <taxon>Bacilli</taxon>
        <taxon>Lactobacillales</taxon>
        <taxon>Lactobacillaceae</taxon>
        <taxon>Lentilactobacillus</taxon>
    </lineage>
</organism>
<name>G9ZKA4_9LACO</name>
<evidence type="ECO:0000256" key="1">
    <source>
        <dbReference type="ARBA" id="ARBA00004196"/>
    </source>
</evidence>
<evidence type="ECO:0000256" key="4">
    <source>
        <dbReference type="ARBA" id="ARBA00022729"/>
    </source>
</evidence>
<dbReference type="HOGENOM" id="CLU_017028_0_4_9"/>
<dbReference type="Gene3D" id="3.90.76.10">
    <property type="entry name" value="Dipeptide-binding Protein, Domain 1"/>
    <property type="match status" value="1"/>
</dbReference>
<dbReference type="CDD" id="cd08504">
    <property type="entry name" value="PBP2_OppA"/>
    <property type="match status" value="1"/>
</dbReference>
<keyword evidence="4" id="KW-0732">Signal</keyword>
<dbReference type="GO" id="GO:1904680">
    <property type="term" value="F:peptide transmembrane transporter activity"/>
    <property type="evidence" value="ECO:0007669"/>
    <property type="project" value="TreeGrafter"/>
</dbReference>
<accession>G9ZKA4</accession>
<dbReference type="PATRIC" id="fig|797515.3.peg.137"/>
<dbReference type="GO" id="GO:0043190">
    <property type="term" value="C:ATP-binding cassette (ABC) transporter complex"/>
    <property type="evidence" value="ECO:0007669"/>
    <property type="project" value="InterPro"/>
</dbReference>
<comment type="similarity">
    <text evidence="2">Belongs to the bacterial solute-binding protein 5 family.</text>
</comment>
<evidence type="ECO:0000313" key="8">
    <source>
        <dbReference type="Proteomes" id="UP000004625"/>
    </source>
</evidence>
<protein>
    <submittedName>
        <fullName evidence="7">ABC transporter, substrate-binding protein, family 5</fullName>
    </submittedName>
</protein>
<comment type="caution">
    <text evidence="7">The sequence shown here is derived from an EMBL/GenBank/DDBJ whole genome shotgun (WGS) entry which is preliminary data.</text>
</comment>
<keyword evidence="3" id="KW-0813">Transport</keyword>
<dbReference type="Gene3D" id="3.10.105.10">
    <property type="entry name" value="Dipeptide-binding Protein, Domain 3"/>
    <property type="match status" value="1"/>
</dbReference>
<dbReference type="Proteomes" id="UP000004625">
    <property type="component" value="Unassembled WGS sequence"/>
</dbReference>
<dbReference type="GO" id="GO:0030288">
    <property type="term" value="C:outer membrane-bounded periplasmic space"/>
    <property type="evidence" value="ECO:0007669"/>
    <property type="project" value="UniProtKB-ARBA"/>
</dbReference>
<dbReference type="GO" id="GO:0015833">
    <property type="term" value="P:peptide transport"/>
    <property type="evidence" value="ECO:0007669"/>
    <property type="project" value="UniProtKB-KW"/>
</dbReference>
<dbReference type="InterPro" id="IPR030678">
    <property type="entry name" value="Peptide/Ni-bd"/>
</dbReference>